<comment type="caution">
    <text evidence="1">The sequence shown here is derived from an EMBL/GenBank/DDBJ whole genome shotgun (WGS) entry which is preliminary data.</text>
</comment>
<dbReference type="InterPro" id="IPR011009">
    <property type="entry name" value="Kinase-like_dom_sf"/>
</dbReference>
<dbReference type="RefSeq" id="WP_373970562.1">
    <property type="nucleotide sequence ID" value="NZ_JBHDLJ010000001.1"/>
</dbReference>
<protein>
    <recommendedName>
        <fullName evidence="3">Phosphotransferase enzyme family protein</fullName>
    </recommendedName>
</protein>
<sequence>MGDTPEALAPAPDYAATARRHAWADLPDAVRLRLAALAGGRVDRVRLAGGGFTHGFAGLVDGPRTVFAKATPVDDEHVYPGYAREARVLSALPSGLPVPRLLAVEEIPVAPQAANWILLVFEPVEGAMPGRPWTIADARAIHDSCLETNAALRGDARILSELGPARLADEWTRDRPHLALARGWAAEPATRPPFLPRCFARHVSANGSPEAAADLVRLAARGPSALVGDTPLNNDLRADNVVIASSPVAGRAAGTAWICDWNWLAVGPAWADWAAMFPYLYDAGLPLGALLGWELTRDADPDDIDSWLALLGLYMADAGGRPELATSPRLRAHGRFTARITFELLASRRGWVG</sequence>
<proteinExistence type="predicted"/>
<keyword evidence="2" id="KW-1185">Reference proteome</keyword>
<dbReference type="SUPFAM" id="SSF56112">
    <property type="entry name" value="Protein kinase-like (PK-like)"/>
    <property type="match status" value="1"/>
</dbReference>
<organism evidence="1 2">
    <name type="scientific">Arthrobacter halodurans</name>
    <dbReference type="NCBI Taxonomy" id="516699"/>
    <lineage>
        <taxon>Bacteria</taxon>
        <taxon>Bacillati</taxon>
        <taxon>Actinomycetota</taxon>
        <taxon>Actinomycetes</taxon>
        <taxon>Micrococcales</taxon>
        <taxon>Micrococcaceae</taxon>
        <taxon>Arthrobacter</taxon>
    </lineage>
</organism>
<evidence type="ECO:0008006" key="3">
    <source>
        <dbReference type="Google" id="ProtNLM"/>
    </source>
</evidence>
<name>A0ABV4UMT1_9MICC</name>
<evidence type="ECO:0000313" key="2">
    <source>
        <dbReference type="Proteomes" id="UP001575652"/>
    </source>
</evidence>
<gene>
    <name evidence="1" type="ORF">ACETWP_02305</name>
</gene>
<evidence type="ECO:0000313" key="1">
    <source>
        <dbReference type="EMBL" id="MFB0833408.1"/>
    </source>
</evidence>
<dbReference type="EMBL" id="JBHDLJ010000001">
    <property type="protein sequence ID" value="MFB0833408.1"/>
    <property type="molecule type" value="Genomic_DNA"/>
</dbReference>
<reference evidence="1 2" key="1">
    <citation type="submission" date="2024-09" db="EMBL/GenBank/DDBJ databases">
        <authorList>
            <person name="Salinas-Garcia M.A."/>
            <person name="Prieme A."/>
        </authorList>
    </citation>
    <scope>NUCLEOTIDE SEQUENCE [LARGE SCALE GENOMIC DNA]</scope>
    <source>
        <strain evidence="1 2">DSM 21081</strain>
    </source>
</reference>
<dbReference type="Proteomes" id="UP001575652">
    <property type="component" value="Unassembled WGS sequence"/>
</dbReference>
<accession>A0ABV4UMT1</accession>